<dbReference type="PANTHER" id="PTHR31126:SF1">
    <property type="entry name" value="TYROSINE SPECIFIC PROTEIN PHOSPHATASES DOMAIN-CONTAINING PROTEIN"/>
    <property type="match status" value="1"/>
</dbReference>
<organism evidence="2 3">
    <name type="scientific">Companilactobacillus heilongjiangensis</name>
    <dbReference type="NCBI Taxonomy" id="1074467"/>
    <lineage>
        <taxon>Bacteria</taxon>
        <taxon>Bacillati</taxon>
        <taxon>Bacillota</taxon>
        <taxon>Bacilli</taxon>
        <taxon>Lactobacillales</taxon>
        <taxon>Lactobacillaceae</taxon>
        <taxon>Companilactobacillus</taxon>
    </lineage>
</organism>
<proteinExistence type="inferred from homology"/>
<gene>
    <name evidence="2" type="ORF">JP39_00945</name>
</gene>
<dbReference type="PANTHER" id="PTHR31126">
    <property type="entry name" value="TYROSINE-PROTEIN PHOSPHATASE"/>
    <property type="match status" value="1"/>
</dbReference>
<comment type="similarity">
    <text evidence="1">Belongs to the protein-tyrosine phosphatase family.</text>
</comment>
<dbReference type="PROSITE" id="PS00383">
    <property type="entry name" value="TYR_PHOSPHATASE_1"/>
    <property type="match status" value="1"/>
</dbReference>
<reference evidence="2 3" key="1">
    <citation type="submission" date="2015-08" db="EMBL/GenBank/DDBJ databases">
        <title>Genomic sequence of Lactobacillus heilongjiangensis DSM 28069, isolated from Chinese traditional pickle.</title>
        <authorList>
            <person name="Jiang X."/>
            <person name="Zheng B."/>
            <person name="Cheng H."/>
        </authorList>
    </citation>
    <scope>NUCLEOTIDE SEQUENCE [LARGE SCALE GENOMIC DNA]</scope>
    <source>
        <strain evidence="2 3">DSM 28069</strain>
    </source>
</reference>
<dbReference type="KEGG" id="lhi:JP39_00945"/>
<dbReference type="Proteomes" id="UP000061546">
    <property type="component" value="Chromosome"/>
</dbReference>
<evidence type="ECO:0000313" key="2">
    <source>
        <dbReference type="EMBL" id="ALB28058.1"/>
    </source>
</evidence>
<dbReference type="RefSeq" id="WP_041501637.1">
    <property type="nucleotide sequence ID" value="NZ_BJDV01000009.1"/>
</dbReference>
<dbReference type="STRING" id="1074467.JP39_00945"/>
<evidence type="ECO:0000256" key="1">
    <source>
        <dbReference type="ARBA" id="ARBA00009580"/>
    </source>
</evidence>
<dbReference type="InterPro" id="IPR016130">
    <property type="entry name" value="Tyr_Pase_AS"/>
</dbReference>
<dbReference type="OrthoDB" id="1188001at2"/>
<evidence type="ECO:0000313" key="3">
    <source>
        <dbReference type="Proteomes" id="UP000061546"/>
    </source>
</evidence>
<dbReference type="Gene3D" id="3.90.190.10">
    <property type="entry name" value="Protein tyrosine phosphatase superfamily"/>
    <property type="match status" value="1"/>
</dbReference>
<dbReference type="Pfam" id="PF13350">
    <property type="entry name" value="Y_phosphatase3"/>
    <property type="match status" value="1"/>
</dbReference>
<dbReference type="SUPFAM" id="SSF52799">
    <property type="entry name" value="(Phosphotyrosine protein) phosphatases II"/>
    <property type="match status" value="1"/>
</dbReference>
<dbReference type="InterPro" id="IPR029021">
    <property type="entry name" value="Prot-tyrosine_phosphatase-like"/>
</dbReference>
<keyword evidence="3" id="KW-1185">Reference proteome</keyword>
<dbReference type="AlphaFoldDB" id="A0A0K2LA48"/>
<protein>
    <submittedName>
        <fullName evidence="2">Protein tyrosine phosphatase</fullName>
    </submittedName>
</protein>
<name>A0A0K2LA48_9LACO</name>
<dbReference type="InterPro" id="IPR026893">
    <property type="entry name" value="Tyr/Ser_Pase_IphP-type"/>
</dbReference>
<dbReference type="EMBL" id="CP012559">
    <property type="protein sequence ID" value="ALB28058.1"/>
    <property type="molecule type" value="Genomic_DNA"/>
</dbReference>
<sequence length="254" mass="28737">MKRILNLEGAINLRELGGYPTKDGTTIKYNKLLRSGDISNLTGKSLAYLKKYGLKYVVDFRSNDEQRNWADTTSDFYKIYSDPVYPLKGNGDKLAGIINQGSYNYLGMIYQSVVLDAHGQQAYKLFFDLMLHNDKPDQSLLFHCAAGKDRTGIGALLILKALGVDDEIITKDYLLTNLMYENDQTIEDILNDKDGNQDVNQMNMTKGDLESITSVFKAIEHYYGSFENYLDKALDIDADKLAQLKSIYTTRDAK</sequence>
<dbReference type="GO" id="GO:0004721">
    <property type="term" value="F:phosphoprotein phosphatase activity"/>
    <property type="evidence" value="ECO:0007669"/>
    <property type="project" value="InterPro"/>
</dbReference>
<accession>A0A0K2LA48</accession>